<name>A0A9P5ZEQ3_9AGAR</name>
<dbReference type="AlphaFoldDB" id="A0A9P5ZEQ3"/>
<gene>
    <name evidence="1" type="ORF">BDN70DRAFT_4192</name>
</gene>
<evidence type="ECO:0000313" key="2">
    <source>
        <dbReference type="Proteomes" id="UP000807469"/>
    </source>
</evidence>
<accession>A0A9P5ZEQ3</accession>
<reference evidence="1" key="1">
    <citation type="submission" date="2020-11" db="EMBL/GenBank/DDBJ databases">
        <authorList>
            <consortium name="DOE Joint Genome Institute"/>
            <person name="Ahrendt S."/>
            <person name="Riley R."/>
            <person name="Andreopoulos W."/>
            <person name="Labutti K."/>
            <person name="Pangilinan J."/>
            <person name="Ruiz-Duenas F.J."/>
            <person name="Barrasa J.M."/>
            <person name="Sanchez-Garcia M."/>
            <person name="Camarero S."/>
            <person name="Miyauchi S."/>
            <person name="Serrano A."/>
            <person name="Linde D."/>
            <person name="Babiker R."/>
            <person name="Drula E."/>
            <person name="Ayuso-Fernandez I."/>
            <person name="Pacheco R."/>
            <person name="Padilla G."/>
            <person name="Ferreira P."/>
            <person name="Barriuso J."/>
            <person name="Kellner H."/>
            <person name="Castanera R."/>
            <person name="Alfaro M."/>
            <person name="Ramirez L."/>
            <person name="Pisabarro A.G."/>
            <person name="Kuo A."/>
            <person name="Tritt A."/>
            <person name="Lipzen A."/>
            <person name="He G."/>
            <person name="Yan M."/>
            <person name="Ng V."/>
            <person name="Cullen D."/>
            <person name="Martin F."/>
            <person name="Rosso M.-N."/>
            <person name="Henrissat B."/>
            <person name="Hibbett D."/>
            <person name="Martinez A.T."/>
            <person name="Grigoriev I.V."/>
        </authorList>
    </citation>
    <scope>NUCLEOTIDE SEQUENCE</scope>
    <source>
        <strain evidence="1">CIRM-BRFM 674</strain>
    </source>
</reference>
<organism evidence="1 2">
    <name type="scientific">Pholiota conissans</name>
    <dbReference type="NCBI Taxonomy" id="109636"/>
    <lineage>
        <taxon>Eukaryota</taxon>
        <taxon>Fungi</taxon>
        <taxon>Dikarya</taxon>
        <taxon>Basidiomycota</taxon>
        <taxon>Agaricomycotina</taxon>
        <taxon>Agaricomycetes</taxon>
        <taxon>Agaricomycetidae</taxon>
        <taxon>Agaricales</taxon>
        <taxon>Agaricineae</taxon>
        <taxon>Strophariaceae</taxon>
        <taxon>Pholiota</taxon>
    </lineage>
</organism>
<dbReference type="Proteomes" id="UP000807469">
    <property type="component" value="Unassembled WGS sequence"/>
</dbReference>
<protein>
    <submittedName>
        <fullName evidence="1">Uncharacterized protein</fullName>
    </submittedName>
</protein>
<evidence type="ECO:0000313" key="1">
    <source>
        <dbReference type="EMBL" id="KAF9486349.1"/>
    </source>
</evidence>
<sequence>MTVDRSEIAVVPSGLVHAHHRIELKCLSFQQVVVKSPSIFGKVLERSYTHSQPSFLKISAPSELNYVRILGPCPTSLRSPTTGYWNLLLNTAALFMIIHWRFGPNRGEKQREVHRPDIMVVSTQIQNQGQTAARRNHRRAIPSRHHLQMPTNRWMWFIFDKSVVRMLSFLASVGLPASTTHR</sequence>
<dbReference type="EMBL" id="MU155130">
    <property type="protein sequence ID" value="KAF9486349.1"/>
    <property type="molecule type" value="Genomic_DNA"/>
</dbReference>
<keyword evidence="2" id="KW-1185">Reference proteome</keyword>
<proteinExistence type="predicted"/>
<comment type="caution">
    <text evidence="1">The sequence shown here is derived from an EMBL/GenBank/DDBJ whole genome shotgun (WGS) entry which is preliminary data.</text>
</comment>